<evidence type="ECO:0000256" key="1">
    <source>
        <dbReference type="SAM" id="MobiDB-lite"/>
    </source>
</evidence>
<protein>
    <submittedName>
        <fullName evidence="2">Uncharacterized protein</fullName>
    </submittedName>
</protein>
<feature type="region of interest" description="Disordered" evidence="1">
    <location>
        <begin position="1"/>
        <end position="373"/>
    </location>
</feature>
<evidence type="ECO:0000313" key="3">
    <source>
        <dbReference type="Proteomes" id="UP000198243"/>
    </source>
</evidence>
<feature type="compositionally biased region" description="Low complexity" evidence="1">
    <location>
        <begin position="317"/>
        <end position="364"/>
    </location>
</feature>
<accession>A0A1C4W6F1</accession>
<feature type="compositionally biased region" description="Low complexity" evidence="1">
    <location>
        <begin position="203"/>
        <end position="216"/>
    </location>
</feature>
<name>A0A1C4W6F1_9ACTN</name>
<reference evidence="3" key="1">
    <citation type="submission" date="2016-06" db="EMBL/GenBank/DDBJ databases">
        <authorList>
            <person name="Varghese N."/>
            <person name="Submissions Spin"/>
        </authorList>
    </citation>
    <scope>NUCLEOTIDE SEQUENCE [LARGE SCALE GENOMIC DNA]</scope>
    <source>
        <strain evidence="3">DSM 44875</strain>
    </source>
</reference>
<sequence length="373" mass="38503">MGRWTTGDVPHRHPAGVVPGRAGGSPILGRRSSRPDQRPTGRPALLGQFRADQCPPRRASQRLAGRPALPGRWIGPGAHQRPAGTSVLGGFGPDQRSTGRPALLGRWTGAGADERSAGRPTLLGRRTGAHQRIPGRPAVLVRPAADRPAAAARGPSGADRTTSGAARRAPGTGRAGAGGGATLLDRPVSGHSGERAADRSGRLVRGTPPRGPGRAPVLAGQSVGEPAPGQRRGGAVRPGPARNPIGRAVPAPAGDPRAVPRGSGGHRPVTRRYRTDPDRFRPGPRDERVRAQRPALSRARPDERPSLRGSPIRARSRVAGRPGGRRSAAGPDVGGAAAARPCGTGRARRAGAASRGATRRNPGTRPHRHPPTP</sequence>
<feature type="compositionally biased region" description="Basic and acidic residues" evidence="1">
    <location>
        <begin position="273"/>
        <end position="290"/>
    </location>
</feature>
<proteinExistence type="predicted"/>
<feature type="compositionally biased region" description="Low complexity" evidence="1">
    <location>
        <begin position="136"/>
        <end position="172"/>
    </location>
</feature>
<gene>
    <name evidence="2" type="ORF">GA0070607_3198</name>
</gene>
<dbReference type="EMBL" id="LT607412">
    <property type="protein sequence ID" value="SCE91816.1"/>
    <property type="molecule type" value="Genomic_DNA"/>
</dbReference>
<organism evidence="2 3">
    <name type="scientific">Micromonospora coriariae</name>
    <dbReference type="NCBI Taxonomy" id="285665"/>
    <lineage>
        <taxon>Bacteria</taxon>
        <taxon>Bacillati</taxon>
        <taxon>Actinomycetota</taxon>
        <taxon>Actinomycetes</taxon>
        <taxon>Micromonosporales</taxon>
        <taxon>Micromonosporaceae</taxon>
        <taxon>Micromonospora</taxon>
    </lineage>
</organism>
<dbReference type="Proteomes" id="UP000198243">
    <property type="component" value="Chromosome I"/>
</dbReference>
<feature type="compositionally biased region" description="Basic and acidic residues" evidence="1">
    <location>
        <begin position="192"/>
        <end position="201"/>
    </location>
</feature>
<keyword evidence="3" id="KW-1185">Reference proteome</keyword>
<dbReference type="AlphaFoldDB" id="A0A1C4W6F1"/>
<feature type="compositionally biased region" description="Low complexity" evidence="1">
    <location>
        <begin position="226"/>
        <end position="242"/>
    </location>
</feature>
<evidence type="ECO:0000313" key="2">
    <source>
        <dbReference type="EMBL" id="SCE91816.1"/>
    </source>
</evidence>